<gene>
    <name evidence="3" type="ORF">AVDCRST_MAG87-2887</name>
</gene>
<keyword evidence="2" id="KW-1133">Transmembrane helix</keyword>
<evidence type="ECO:0000256" key="2">
    <source>
        <dbReference type="SAM" id="Phobius"/>
    </source>
</evidence>
<reference evidence="3" key="1">
    <citation type="submission" date="2020-02" db="EMBL/GenBank/DDBJ databases">
        <authorList>
            <person name="Meier V. D."/>
        </authorList>
    </citation>
    <scope>NUCLEOTIDE SEQUENCE</scope>
    <source>
        <strain evidence="3">AVDCRST_MAG87</strain>
    </source>
</reference>
<accession>A0A6J4VFZ5</accession>
<evidence type="ECO:0000313" key="3">
    <source>
        <dbReference type="EMBL" id="CAA9576156.1"/>
    </source>
</evidence>
<feature type="transmembrane region" description="Helical" evidence="2">
    <location>
        <begin position="201"/>
        <end position="221"/>
    </location>
</feature>
<feature type="transmembrane region" description="Helical" evidence="2">
    <location>
        <begin position="126"/>
        <end position="145"/>
    </location>
</feature>
<sequence length="234" mass="23432">MSDGNNVGFERPSGTETLTRPGLGNDLSFRESVRPALQIDQNRPDVKNRVQWGPIIAGLLTTLATMIVLTVLGLAIGASVLEPRDSGEGLGTAAGIWGAISAIISFLLGGFVAAKSAAVGGTGPGMLNGFMVGAAALALILWLTATGLGNLFGAIGSNIGDIANIAQDNGVTTTAVDQQAPEASQVGDTVQNGFAEAEEGAWGTLGGLLLALGAATLGGVLGHNSRRDIVEGAG</sequence>
<name>A0A6J4VFZ5_9BACT</name>
<feature type="transmembrane region" description="Helical" evidence="2">
    <location>
        <begin position="96"/>
        <end position="114"/>
    </location>
</feature>
<protein>
    <submittedName>
        <fullName evidence="3">Uncharacterized protein</fullName>
    </submittedName>
</protein>
<feature type="region of interest" description="Disordered" evidence="1">
    <location>
        <begin position="1"/>
        <end position="26"/>
    </location>
</feature>
<evidence type="ECO:0000256" key="1">
    <source>
        <dbReference type="SAM" id="MobiDB-lite"/>
    </source>
</evidence>
<feature type="transmembrane region" description="Helical" evidence="2">
    <location>
        <begin position="52"/>
        <end position="76"/>
    </location>
</feature>
<dbReference type="EMBL" id="CADCWJ010000637">
    <property type="protein sequence ID" value="CAA9576156.1"/>
    <property type="molecule type" value="Genomic_DNA"/>
</dbReference>
<keyword evidence="2" id="KW-0472">Membrane</keyword>
<proteinExistence type="predicted"/>
<dbReference type="AlphaFoldDB" id="A0A6J4VFZ5"/>
<organism evidence="3">
    <name type="scientific">uncultured Thermomicrobiales bacterium</name>
    <dbReference type="NCBI Taxonomy" id="1645740"/>
    <lineage>
        <taxon>Bacteria</taxon>
        <taxon>Pseudomonadati</taxon>
        <taxon>Thermomicrobiota</taxon>
        <taxon>Thermomicrobia</taxon>
        <taxon>Thermomicrobiales</taxon>
        <taxon>environmental samples</taxon>
    </lineage>
</organism>
<keyword evidence="2" id="KW-0812">Transmembrane</keyword>